<gene>
    <name evidence="2" type="ORF">M569_13510</name>
</gene>
<feature type="region of interest" description="Disordered" evidence="1">
    <location>
        <begin position="1"/>
        <end position="74"/>
    </location>
</feature>
<evidence type="ECO:0000256" key="1">
    <source>
        <dbReference type="SAM" id="MobiDB-lite"/>
    </source>
</evidence>
<feature type="compositionally biased region" description="Basic residues" evidence="1">
    <location>
        <begin position="34"/>
        <end position="44"/>
    </location>
</feature>
<dbReference type="EMBL" id="AUSU01006951">
    <property type="protein sequence ID" value="EPS61291.1"/>
    <property type="molecule type" value="Genomic_DNA"/>
</dbReference>
<proteinExistence type="predicted"/>
<comment type="caution">
    <text evidence="2">The sequence shown here is derived from an EMBL/GenBank/DDBJ whole genome shotgun (WGS) entry which is preliminary data.</text>
</comment>
<evidence type="ECO:0000313" key="3">
    <source>
        <dbReference type="Proteomes" id="UP000015453"/>
    </source>
</evidence>
<feature type="compositionally biased region" description="Acidic residues" evidence="1">
    <location>
        <begin position="53"/>
        <end position="64"/>
    </location>
</feature>
<dbReference type="Proteomes" id="UP000015453">
    <property type="component" value="Unassembled WGS sequence"/>
</dbReference>
<dbReference type="OrthoDB" id="1709592at2759"/>
<protein>
    <submittedName>
        <fullName evidence="2">Uncharacterized protein</fullName>
    </submittedName>
</protein>
<dbReference type="PANTHER" id="PTHR33472:SF28">
    <property type="entry name" value="BROMO AND FHA DOMAIN-CONTAINING PROTEIN DDB_G0267958"/>
    <property type="match status" value="1"/>
</dbReference>
<feature type="non-terminal residue" evidence="2">
    <location>
        <position position="1"/>
    </location>
</feature>
<reference evidence="2 3" key="1">
    <citation type="journal article" date="2013" name="BMC Genomics">
        <title>The miniature genome of a carnivorous plant Genlisea aurea contains a low number of genes and short non-coding sequences.</title>
        <authorList>
            <person name="Leushkin E.V."/>
            <person name="Sutormin R.A."/>
            <person name="Nabieva E.R."/>
            <person name="Penin A.A."/>
            <person name="Kondrashov A.S."/>
            <person name="Logacheva M.D."/>
        </authorList>
    </citation>
    <scope>NUCLEOTIDE SEQUENCE [LARGE SCALE GENOMIC DNA]</scope>
</reference>
<dbReference type="AlphaFoldDB" id="S8CA96"/>
<sequence>RGINVITLAGDNKGASMEMGYSSTSSSQKDKPTIHIHRAYKKKPIPTVREEDAKPEEEEEEEDQQPPGRTCVNNNAQGINNSIVCNGSISGGNPGVYMFLAHESKRAAAHIGNDMRKLDDSNPAIRRRCLRSLFMESDDDSDPEKPRRHGCR</sequence>
<organism evidence="2 3">
    <name type="scientific">Genlisea aurea</name>
    <dbReference type="NCBI Taxonomy" id="192259"/>
    <lineage>
        <taxon>Eukaryota</taxon>
        <taxon>Viridiplantae</taxon>
        <taxon>Streptophyta</taxon>
        <taxon>Embryophyta</taxon>
        <taxon>Tracheophyta</taxon>
        <taxon>Spermatophyta</taxon>
        <taxon>Magnoliopsida</taxon>
        <taxon>eudicotyledons</taxon>
        <taxon>Gunneridae</taxon>
        <taxon>Pentapetalae</taxon>
        <taxon>asterids</taxon>
        <taxon>lamiids</taxon>
        <taxon>Lamiales</taxon>
        <taxon>Lentibulariaceae</taxon>
        <taxon>Genlisea</taxon>
    </lineage>
</organism>
<keyword evidence="3" id="KW-1185">Reference proteome</keyword>
<evidence type="ECO:0000313" key="2">
    <source>
        <dbReference type="EMBL" id="EPS61291.1"/>
    </source>
</evidence>
<name>S8CA96_9LAMI</name>
<dbReference type="PANTHER" id="PTHR33472">
    <property type="entry name" value="OS01G0106600 PROTEIN"/>
    <property type="match status" value="1"/>
</dbReference>
<accession>S8CA96</accession>
<feature type="non-terminal residue" evidence="2">
    <location>
        <position position="152"/>
    </location>
</feature>